<dbReference type="SUPFAM" id="SSF56219">
    <property type="entry name" value="DNase I-like"/>
    <property type="match status" value="1"/>
</dbReference>
<dbReference type="InterPro" id="IPR005135">
    <property type="entry name" value="Endo/exonuclease/phosphatase"/>
</dbReference>
<dbReference type="GO" id="GO:0003824">
    <property type="term" value="F:catalytic activity"/>
    <property type="evidence" value="ECO:0007669"/>
    <property type="project" value="InterPro"/>
</dbReference>
<dbReference type="EMBL" id="OV170226">
    <property type="protein sequence ID" value="CAH0727206.1"/>
    <property type="molecule type" value="Genomic_DNA"/>
</dbReference>
<dbReference type="InterPro" id="IPR036691">
    <property type="entry name" value="Endo/exonu/phosph_ase_sf"/>
</dbReference>
<dbReference type="PANTHER" id="PTHR33395">
    <property type="entry name" value="TRANSCRIPTASE, PUTATIVE-RELATED-RELATED"/>
    <property type="match status" value="1"/>
</dbReference>
<dbReference type="Gene3D" id="3.60.10.10">
    <property type="entry name" value="Endonuclease/exonuclease/phosphatase"/>
    <property type="match status" value="1"/>
</dbReference>
<dbReference type="GO" id="GO:0007508">
    <property type="term" value="P:larval heart development"/>
    <property type="evidence" value="ECO:0007669"/>
    <property type="project" value="TreeGrafter"/>
</dbReference>
<accession>A0A8J9UVI0</accession>
<organism evidence="2 3">
    <name type="scientific">Brenthis ino</name>
    <name type="common">lesser marbled fritillary</name>
    <dbReference type="NCBI Taxonomy" id="405034"/>
    <lineage>
        <taxon>Eukaryota</taxon>
        <taxon>Metazoa</taxon>
        <taxon>Ecdysozoa</taxon>
        <taxon>Arthropoda</taxon>
        <taxon>Hexapoda</taxon>
        <taxon>Insecta</taxon>
        <taxon>Pterygota</taxon>
        <taxon>Neoptera</taxon>
        <taxon>Endopterygota</taxon>
        <taxon>Lepidoptera</taxon>
        <taxon>Glossata</taxon>
        <taxon>Ditrysia</taxon>
        <taxon>Papilionoidea</taxon>
        <taxon>Nymphalidae</taxon>
        <taxon>Heliconiinae</taxon>
        <taxon>Argynnini</taxon>
        <taxon>Brenthis</taxon>
    </lineage>
</organism>
<protein>
    <recommendedName>
        <fullName evidence="1">Endonuclease/exonuclease/phosphatase domain-containing protein</fullName>
    </recommendedName>
</protein>
<keyword evidence="3" id="KW-1185">Reference proteome</keyword>
<dbReference type="OrthoDB" id="8069600at2759"/>
<sequence>MSDTLRLFYQNVRGIRTKTVEDYQSVLNSNYDILVFTETWLNNNIISDEFMDGRYNVFRRDRETTNSSRQDGGGVLIAVSKRHKFYRVNSWETSNEDLWVNIILGTKTVSICGVYIPPPLNYERIEDFMQNVEKIMNKQTLMLIVGDFNLPSIKWNTEDECKNNLIPNDLNTISTLVSDFMSVSGLKQHNSISNSFGKTLDLVFSNVSDIRVEVSDFSVCKVDKYHPPLSVEISYDDKLQLLLTPESTTRYNFMKADYGVIEEKLKNIIWTELFNTFTASSF</sequence>
<evidence type="ECO:0000259" key="1">
    <source>
        <dbReference type="Pfam" id="PF03372"/>
    </source>
</evidence>
<feature type="domain" description="Endonuclease/exonuclease/phosphatase" evidence="1">
    <location>
        <begin position="26"/>
        <end position="213"/>
    </location>
</feature>
<dbReference type="Pfam" id="PF03372">
    <property type="entry name" value="Exo_endo_phos"/>
    <property type="match status" value="1"/>
</dbReference>
<dbReference type="Proteomes" id="UP000838878">
    <property type="component" value="Chromosome 6"/>
</dbReference>
<dbReference type="GO" id="GO:0031012">
    <property type="term" value="C:extracellular matrix"/>
    <property type="evidence" value="ECO:0007669"/>
    <property type="project" value="TreeGrafter"/>
</dbReference>
<proteinExistence type="predicted"/>
<gene>
    <name evidence="2" type="ORF">BINO364_LOCUS12581</name>
</gene>
<evidence type="ECO:0000313" key="2">
    <source>
        <dbReference type="EMBL" id="CAH0727206.1"/>
    </source>
</evidence>
<feature type="non-terminal residue" evidence="2">
    <location>
        <position position="282"/>
    </location>
</feature>
<reference evidence="2" key="1">
    <citation type="submission" date="2021-12" db="EMBL/GenBank/DDBJ databases">
        <authorList>
            <person name="Martin H S."/>
        </authorList>
    </citation>
    <scope>NUCLEOTIDE SEQUENCE</scope>
</reference>
<evidence type="ECO:0000313" key="3">
    <source>
        <dbReference type="Proteomes" id="UP000838878"/>
    </source>
</evidence>
<name>A0A8J9UVI0_9NEOP</name>
<dbReference type="GO" id="GO:0061343">
    <property type="term" value="P:cell adhesion involved in heart morphogenesis"/>
    <property type="evidence" value="ECO:0007669"/>
    <property type="project" value="TreeGrafter"/>
</dbReference>
<dbReference type="AlphaFoldDB" id="A0A8J9UVI0"/>
<dbReference type="PANTHER" id="PTHR33395:SF22">
    <property type="entry name" value="REVERSE TRANSCRIPTASE DOMAIN-CONTAINING PROTEIN"/>
    <property type="match status" value="1"/>
</dbReference>